<evidence type="ECO:0000256" key="1">
    <source>
        <dbReference type="SAM" id="SignalP"/>
    </source>
</evidence>
<dbReference type="EMBL" id="JAUEIF010000001">
    <property type="protein sequence ID" value="MDN0024210.1"/>
    <property type="molecule type" value="Genomic_DNA"/>
</dbReference>
<gene>
    <name evidence="2" type="ORF">QVN84_01550</name>
</gene>
<reference evidence="2" key="2">
    <citation type="submission" date="2023-08" db="EMBL/GenBank/DDBJ databases">
        <title>Identification and characterization of horizontal gene transfer across gut microbiota members of farm animals based on homology search.</title>
        <authorList>
            <person name="Schwarzerova J."/>
            <person name="Nykrynova M."/>
            <person name="Jureckova K."/>
            <person name="Cejkova D."/>
            <person name="Rychlik I."/>
        </authorList>
    </citation>
    <scope>NUCLEOTIDE SEQUENCE</scope>
    <source>
        <strain evidence="2">ET15</strain>
    </source>
</reference>
<keyword evidence="1" id="KW-0732">Signal</keyword>
<comment type="caution">
    <text evidence="2">The sequence shown here is derived from an EMBL/GenBank/DDBJ whole genome shotgun (WGS) entry which is preliminary data.</text>
</comment>
<reference evidence="2" key="1">
    <citation type="submission" date="2023-06" db="EMBL/GenBank/DDBJ databases">
        <authorList>
            <person name="Zeman M."/>
            <person name="Kubasova T."/>
            <person name="Jahodarova E."/>
            <person name="Nykrynova M."/>
            <person name="Rychlik I."/>
        </authorList>
    </citation>
    <scope>NUCLEOTIDE SEQUENCE</scope>
    <source>
        <strain evidence="2">ET15</strain>
    </source>
</reference>
<protein>
    <submittedName>
        <fullName evidence="2">Uncharacterized protein</fullName>
    </submittedName>
</protein>
<dbReference type="AlphaFoldDB" id="A0AAW7JG03"/>
<feature type="signal peptide" evidence="1">
    <location>
        <begin position="1"/>
        <end position="23"/>
    </location>
</feature>
<dbReference type="RefSeq" id="WP_289824509.1">
    <property type="nucleotide sequence ID" value="NZ_JAUEIE010000001.1"/>
</dbReference>
<evidence type="ECO:0000313" key="3">
    <source>
        <dbReference type="Proteomes" id="UP001168478"/>
    </source>
</evidence>
<dbReference type="Proteomes" id="UP001168478">
    <property type="component" value="Unassembled WGS sequence"/>
</dbReference>
<name>A0AAW7JG03_9BACT</name>
<proteinExistence type="predicted"/>
<organism evidence="2 3">
    <name type="scientific">Leyella lascolaii</name>
    <dbReference type="NCBI Taxonomy" id="1776379"/>
    <lineage>
        <taxon>Bacteria</taxon>
        <taxon>Pseudomonadati</taxon>
        <taxon>Bacteroidota</taxon>
        <taxon>Bacteroidia</taxon>
        <taxon>Bacteroidales</taxon>
        <taxon>Prevotellaceae</taxon>
        <taxon>Leyella</taxon>
    </lineage>
</organism>
<accession>A0AAW7JG03</accession>
<evidence type="ECO:0000313" key="2">
    <source>
        <dbReference type="EMBL" id="MDN0024210.1"/>
    </source>
</evidence>
<sequence>MKNKLFYLMVVVMTTLFAGNSYAQEYATEEAVPWENHAVAIENAADESEGVYLCYRYQEGGEARYGFVTAGADNGTRGILTNRGLRFDVSGSSNSGFKFKSVQRNPNQDANGSYLGYPSGSLFGSDVYLDQDTQWEVSGSLANGYQIYVEGRSIFDIDHYLTVQNGLLTTSDRSPSGSWFIIPRTEFKEVVLNVERQTNIDVSGLYDNTRFLRNLPAENSWQWVDYTPGTDGQAGTIGELLNEDIYNYNNDYSQYQDQTGELSFGGIVGKGAYRAIDPHIGNGYGYPYGRNSYVSTYGAFGAAEMRDPIIMRQTVSGLKPGTYVITAQAFVSDDNSERPVTDADVAYLFAATGSAGDASLSSGASIPRLSESEQATFNGFITKHMNEFDEGENDVSLYFRRNVAAGEFLASNGGELTTGQATTSPDETNHIVRIAVTVTADDGTVTEENPEGTGTLTIGVVKASEQGRVYVDNIKVNYSGMNEFGINAYSTKSAAMTSDDLTSLDEFQYGYSRRFNLARDFGETTGNSIAEPKWEALVMPVNLTAGQLRQTFGNDVELCHLVGLQNGGNRIQFDKVDLTNTSETVVYAGECYAVKVVDAPDVARNTPYEFNVYNVDADILEGRIRYTGPVYHFEGVSRMNTLPALIEANNYDGQNTTYEDGVVTKYYRTEDGGGHNLMFKGYFYRNTNGAPANSYVLSNGTVYWLSQPWNGLMGTMWTLQEVDAAGNVVEGNRLSFDFGDGELTGISDITTDGAEGTKTEGVYNLNGQKVSDGDSTDNLPKGIYVVGGRKVVVR</sequence>
<feature type="chain" id="PRO_5043532466" evidence="1">
    <location>
        <begin position="24"/>
        <end position="794"/>
    </location>
</feature>